<proteinExistence type="predicted"/>
<dbReference type="Proteomes" id="UP000242715">
    <property type="component" value="Unassembled WGS sequence"/>
</dbReference>
<protein>
    <submittedName>
        <fullName evidence="3">Uncharacterized protein</fullName>
    </submittedName>
</protein>
<keyword evidence="4" id="KW-1185">Reference proteome</keyword>
<evidence type="ECO:0000313" key="4">
    <source>
        <dbReference type="Proteomes" id="UP000242715"/>
    </source>
</evidence>
<evidence type="ECO:0000256" key="2">
    <source>
        <dbReference type="SAM" id="SignalP"/>
    </source>
</evidence>
<feature type="chain" id="PRO_5016299165" evidence="2">
    <location>
        <begin position="21"/>
        <end position="59"/>
    </location>
</feature>
<keyword evidence="2" id="KW-0732">Signal</keyword>
<accession>A0A2Z6PG91</accession>
<reference evidence="4" key="1">
    <citation type="journal article" date="2017" name="Front. Plant Sci.">
        <title>Climate Clever Clovers: New Paradigm to Reduce the Environmental Footprint of Ruminants by Breeding Low Methanogenic Forages Utilizing Haplotype Variation.</title>
        <authorList>
            <person name="Kaur P."/>
            <person name="Appels R."/>
            <person name="Bayer P.E."/>
            <person name="Keeble-Gagnere G."/>
            <person name="Wang J."/>
            <person name="Hirakawa H."/>
            <person name="Shirasawa K."/>
            <person name="Vercoe P."/>
            <person name="Stefanova K."/>
            <person name="Durmic Z."/>
            <person name="Nichols P."/>
            <person name="Revell C."/>
            <person name="Isobe S.N."/>
            <person name="Edwards D."/>
            <person name="Erskine W."/>
        </authorList>
    </citation>
    <scope>NUCLEOTIDE SEQUENCE [LARGE SCALE GENOMIC DNA]</scope>
    <source>
        <strain evidence="4">cv. Daliak</strain>
    </source>
</reference>
<evidence type="ECO:0000313" key="3">
    <source>
        <dbReference type="EMBL" id="GAU43237.1"/>
    </source>
</evidence>
<feature type="signal peptide" evidence="2">
    <location>
        <begin position="1"/>
        <end position="20"/>
    </location>
</feature>
<feature type="region of interest" description="Disordered" evidence="1">
    <location>
        <begin position="38"/>
        <end position="59"/>
    </location>
</feature>
<dbReference type="EMBL" id="DF973962">
    <property type="protein sequence ID" value="GAU43237.1"/>
    <property type="molecule type" value="Genomic_DNA"/>
</dbReference>
<name>A0A2Z6PG91_TRISU</name>
<gene>
    <name evidence="3" type="ORF">TSUD_241270</name>
</gene>
<organism evidence="3 4">
    <name type="scientific">Trifolium subterraneum</name>
    <name type="common">Subterranean clover</name>
    <dbReference type="NCBI Taxonomy" id="3900"/>
    <lineage>
        <taxon>Eukaryota</taxon>
        <taxon>Viridiplantae</taxon>
        <taxon>Streptophyta</taxon>
        <taxon>Embryophyta</taxon>
        <taxon>Tracheophyta</taxon>
        <taxon>Spermatophyta</taxon>
        <taxon>Magnoliopsida</taxon>
        <taxon>eudicotyledons</taxon>
        <taxon>Gunneridae</taxon>
        <taxon>Pentapetalae</taxon>
        <taxon>rosids</taxon>
        <taxon>fabids</taxon>
        <taxon>Fabales</taxon>
        <taxon>Fabaceae</taxon>
        <taxon>Papilionoideae</taxon>
        <taxon>50 kb inversion clade</taxon>
        <taxon>NPAAA clade</taxon>
        <taxon>Hologalegina</taxon>
        <taxon>IRL clade</taxon>
        <taxon>Trifolieae</taxon>
        <taxon>Trifolium</taxon>
    </lineage>
</organism>
<feature type="compositionally biased region" description="Basic and acidic residues" evidence="1">
    <location>
        <begin position="50"/>
        <end position="59"/>
    </location>
</feature>
<sequence>MVTAHLLILFLVSNFHPALISQLPFPLCRHPLRPKPSHHRLRNIITTPSDPKKDKANMY</sequence>
<evidence type="ECO:0000256" key="1">
    <source>
        <dbReference type="SAM" id="MobiDB-lite"/>
    </source>
</evidence>
<dbReference type="AlphaFoldDB" id="A0A2Z6PG91"/>